<reference evidence="1" key="1">
    <citation type="journal article" date="2020" name="Stud. Mycol.">
        <title>101 Dothideomycetes genomes: a test case for predicting lifestyles and emergence of pathogens.</title>
        <authorList>
            <person name="Haridas S."/>
            <person name="Albert R."/>
            <person name="Binder M."/>
            <person name="Bloem J."/>
            <person name="Labutti K."/>
            <person name="Salamov A."/>
            <person name="Andreopoulos B."/>
            <person name="Baker S."/>
            <person name="Barry K."/>
            <person name="Bills G."/>
            <person name="Bluhm B."/>
            <person name="Cannon C."/>
            <person name="Castanera R."/>
            <person name="Culley D."/>
            <person name="Daum C."/>
            <person name="Ezra D."/>
            <person name="Gonzalez J."/>
            <person name="Henrissat B."/>
            <person name="Kuo A."/>
            <person name="Liang C."/>
            <person name="Lipzen A."/>
            <person name="Lutzoni F."/>
            <person name="Magnuson J."/>
            <person name="Mondo S."/>
            <person name="Nolan M."/>
            <person name="Ohm R."/>
            <person name="Pangilinan J."/>
            <person name="Park H.-J."/>
            <person name="Ramirez L."/>
            <person name="Alfaro M."/>
            <person name="Sun H."/>
            <person name="Tritt A."/>
            <person name="Yoshinaga Y."/>
            <person name="Zwiers L.-H."/>
            <person name="Turgeon B."/>
            <person name="Goodwin S."/>
            <person name="Spatafora J."/>
            <person name="Crous P."/>
            <person name="Grigoriev I."/>
        </authorList>
    </citation>
    <scope>NUCLEOTIDE SEQUENCE</scope>
    <source>
        <strain evidence="1">ATCC 200398</strain>
    </source>
</reference>
<keyword evidence="2" id="KW-1185">Reference proteome</keyword>
<comment type="caution">
    <text evidence="1">The sequence shown here is derived from an EMBL/GenBank/DDBJ whole genome shotgun (WGS) entry which is preliminary data.</text>
</comment>
<gene>
    <name evidence="1" type="ORF">BDR25DRAFT_32412</name>
</gene>
<accession>A0ACB6QV90</accession>
<dbReference type="Proteomes" id="UP000799755">
    <property type="component" value="Unassembled WGS sequence"/>
</dbReference>
<name>A0ACB6QV90_9PLEO</name>
<organism evidence="1 2">
    <name type="scientific">Lindgomyces ingoldianus</name>
    <dbReference type="NCBI Taxonomy" id="673940"/>
    <lineage>
        <taxon>Eukaryota</taxon>
        <taxon>Fungi</taxon>
        <taxon>Dikarya</taxon>
        <taxon>Ascomycota</taxon>
        <taxon>Pezizomycotina</taxon>
        <taxon>Dothideomycetes</taxon>
        <taxon>Pleosporomycetidae</taxon>
        <taxon>Pleosporales</taxon>
        <taxon>Lindgomycetaceae</taxon>
        <taxon>Lindgomyces</taxon>
    </lineage>
</organism>
<evidence type="ECO:0000313" key="2">
    <source>
        <dbReference type="Proteomes" id="UP000799755"/>
    </source>
</evidence>
<sequence>MINIPHFSLIELTNSSDDASREDGRTVLTRTLRWRRWRVDLAEGKSNMPYAVLDRVFPGIAIMIALLVLPPHEHERSKRLITLRGQTGARLYRPRDYSAHVRSRWSFDHTTAVSPKHGEPFHLRMCLQQRPSASATRPTC</sequence>
<proteinExistence type="predicted"/>
<protein>
    <submittedName>
        <fullName evidence="1">Uncharacterized protein</fullName>
    </submittedName>
</protein>
<evidence type="ECO:0000313" key="1">
    <source>
        <dbReference type="EMBL" id="KAF2470777.1"/>
    </source>
</evidence>
<dbReference type="EMBL" id="MU003507">
    <property type="protein sequence ID" value="KAF2470777.1"/>
    <property type="molecule type" value="Genomic_DNA"/>
</dbReference>